<accession>A0A3M0GRW3</accession>
<feature type="signal peptide" evidence="1">
    <location>
        <begin position="1"/>
        <end position="18"/>
    </location>
</feature>
<evidence type="ECO:0008006" key="4">
    <source>
        <dbReference type="Google" id="ProtNLM"/>
    </source>
</evidence>
<keyword evidence="3" id="KW-1185">Reference proteome</keyword>
<gene>
    <name evidence="2" type="ORF">EAX61_00785</name>
</gene>
<reference evidence="2 3" key="1">
    <citation type="submission" date="2018-10" db="EMBL/GenBank/DDBJ databases">
        <title>Dokdonia luteus sp. nov., isolated from sea water.</title>
        <authorList>
            <person name="Zhou L.Y."/>
            <person name="Du Z.J."/>
        </authorList>
    </citation>
    <scope>NUCLEOTIDE SEQUENCE [LARGE SCALE GENOMIC DNA]</scope>
    <source>
        <strain evidence="2 3">SH27</strain>
    </source>
</reference>
<evidence type="ECO:0000313" key="2">
    <source>
        <dbReference type="EMBL" id="RMB63949.1"/>
    </source>
</evidence>
<evidence type="ECO:0000256" key="1">
    <source>
        <dbReference type="SAM" id="SignalP"/>
    </source>
</evidence>
<feature type="chain" id="PRO_5018073852" description="GLPGLI family protein" evidence="1">
    <location>
        <begin position="19"/>
        <end position="206"/>
    </location>
</feature>
<dbReference type="OrthoDB" id="766105at2"/>
<evidence type="ECO:0000313" key="3">
    <source>
        <dbReference type="Proteomes" id="UP000281985"/>
    </source>
</evidence>
<dbReference type="RefSeq" id="WP_121915745.1">
    <property type="nucleotide sequence ID" value="NZ_REFV01000001.1"/>
</dbReference>
<keyword evidence="1" id="KW-0732">Signal</keyword>
<dbReference type="AlphaFoldDB" id="A0A3M0GRW3"/>
<protein>
    <recommendedName>
        <fullName evidence="4">GLPGLI family protein</fullName>
    </recommendedName>
</protein>
<organism evidence="2 3">
    <name type="scientific">Dokdonia sinensis</name>
    <dbReference type="NCBI Taxonomy" id="2479847"/>
    <lineage>
        <taxon>Bacteria</taxon>
        <taxon>Pseudomonadati</taxon>
        <taxon>Bacteroidota</taxon>
        <taxon>Flavobacteriia</taxon>
        <taxon>Flavobacteriales</taxon>
        <taxon>Flavobacteriaceae</taxon>
        <taxon>Dokdonia</taxon>
    </lineage>
</organism>
<name>A0A3M0GRW3_9FLAO</name>
<sequence length="206" mass="24554">MRIILILFYFLSFTVANAQNWSVINADLNLSDSLTFPTEIRIYQGGGITNYNSVFRMYEDGPNNWTAEFHEHWTKIDGVMDKKIAKRNIQSKSDIEYVHLNIRRSYIYNLPSRKDIQWKLMQRGEIKKVERFKRGKTIQEYDILSKVIMPLDGTGYYFQAKSPYESNEFEFGNPERFKELYPEIDEPKYVCELIEIIRSEFGIWQK</sequence>
<dbReference type="Proteomes" id="UP000281985">
    <property type="component" value="Unassembled WGS sequence"/>
</dbReference>
<dbReference type="EMBL" id="REFV01000001">
    <property type="protein sequence ID" value="RMB63949.1"/>
    <property type="molecule type" value="Genomic_DNA"/>
</dbReference>
<proteinExistence type="predicted"/>
<comment type="caution">
    <text evidence="2">The sequence shown here is derived from an EMBL/GenBank/DDBJ whole genome shotgun (WGS) entry which is preliminary data.</text>
</comment>